<dbReference type="EMBL" id="DTPI01000031">
    <property type="protein sequence ID" value="HGE66540.1"/>
    <property type="molecule type" value="Genomic_DNA"/>
</dbReference>
<proteinExistence type="predicted"/>
<dbReference type="PANTHER" id="PTHR33969:SF2">
    <property type="entry name" value="SEGREGATION AND CONDENSATION PROTEIN A"/>
    <property type="match status" value="1"/>
</dbReference>
<dbReference type="Gene3D" id="6.10.250.2410">
    <property type="match status" value="1"/>
</dbReference>
<dbReference type="EMBL" id="DRUC01000095">
    <property type="protein sequence ID" value="HHF48728.1"/>
    <property type="molecule type" value="Genomic_DNA"/>
</dbReference>
<dbReference type="PANTHER" id="PTHR33969">
    <property type="entry name" value="SEGREGATION AND CONDENSATION PROTEIN A"/>
    <property type="match status" value="1"/>
</dbReference>
<evidence type="ECO:0000313" key="3">
    <source>
        <dbReference type="EMBL" id="HHF48728.1"/>
    </source>
</evidence>
<dbReference type="AlphaFoldDB" id="A0A7C4S5T5"/>
<evidence type="ECO:0000313" key="2">
    <source>
        <dbReference type="EMBL" id="HGU59510.1"/>
    </source>
</evidence>
<comment type="caution">
    <text evidence="2">The sequence shown here is derived from an EMBL/GenBank/DDBJ whole genome shotgun (WGS) entry which is preliminary data.</text>
</comment>
<name>A0A7C4S5T5_9EURY</name>
<sequence>MIYDLVKRGEINPLNVDVIDVADKFLKEIEKARELDLRIPARVLLYASILIRMKSEIIANEIFEQLKEKDDKEDSEKEYMPEFLIEDVDFNVDFSIARKRARRFTTLEDLIRELRAAEEVQRRRKEKKRKERGEIPTPFEIPHEEDFERVIEIVKEKIFKKLRKKTLKLSEIEEVDLISRYLSVLHLAYRGYIELKQEKIFESEIEIEFVTKI</sequence>
<gene>
    <name evidence="3" type="ORF">ENL48_06280</name>
    <name evidence="2" type="ORF">ENT89_04965</name>
    <name evidence="1" type="ORF">ENX77_05425</name>
</gene>
<protein>
    <submittedName>
        <fullName evidence="2">Segregation/condensation protein A</fullName>
    </submittedName>
</protein>
<dbReference type="InterPro" id="IPR003768">
    <property type="entry name" value="ScpA"/>
</dbReference>
<dbReference type="EMBL" id="DTAK01000038">
    <property type="protein sequence ID" value="HGU59510.1"/>
    <property type="molecule type" value="Genomic_DNA"/>
</dbReference>
<dbReference type="Pfam" id="PF02616">
    <property type="entry name" value="SMC_ScpA"/>
    <property type="match status" value="1"/>
</dbReference>
<reference evidence="2" key="1">
    <citation type="journal article" date="2020" name="mSystems">
        <title>Genome- and Community-Level Interaction Insights into Carbon Utilization and Element Cycling Functions of Hydrothermarchaeota in Hydrothermal Sediment.</title>
        <authorList>
            <person name="Zhou Z."/>
            <person name="Liu Y."/>
            <person name="Xu W."/>
            <person name="Pan J."/>
            <person name="Luo Z.H."/>
            <person name="Li M."/>
        </authorList>
    </citation>
    <scope>NUCLEOTIDE SEQUENCE [LARGE SCALE GENOMIC DNA]</scope>
    <source>
        <strain evidence="3">SpSt-10</strain>
        <strain evidence="2">SpSt-62</strain>
        <strain evidence="1">SpSt-97</strain>
    </source>
</reference>
<evidence type="ECO:0000313" key="1">
    <source>
        <dbReference type="EMBL" id="HGE66540.1"/>
    </source>
</evidence>
<organism evidence="2">
    <name type="scientific">Geoglobus ahangari</name>
    <dbReference type="NCBI Taxonomy" id="113653"/>
    <lineage>
        <taxon>Archaea</taxon>
        <taxon>Methanobacteriati</taxon>
        <taxon>Methanobacteriota</taxon>
        <taxon>Archaeoglobi</taxon>
        <taxon>Archaeoglobales</taxon>
        <taxon>Archaeoglobaceae</taxon>
        <taxon>Geoglobus</taxon>
    </lineage>
</organism>
<accession>A0A7C4S5T5</accession>